<keyword evidence="2" id="KW-1185">Reference proteome</keyword>
<name>A0A7L7KSS2_9MOLU</name>
<dbReference type="Proteomes" id="UP000514720">
    <property type="component" value="Chromosome"/>
</dbReference>
<sequence length="183" mass="21917">MRQISDLMLIIYDVLGIKGKNHPILVSGVRTKYNPVENIIYVRSIGFPTIIHEIGHEAVHYLQHTENRLKPYDRMDIEKFRGKKEGMFCKYDFEREAIAFSWVLALKLNEYFFSAREDIKQQYKYHKNFYSSMVQLRITDVTNEIVMEELQMKLDLAYDRAKAKYIGLIENKRQEFINWYTES</sequence>
<accession>A0A7L7KSS2</accession>
<gene>
    <name evidence="1" type="ORF">G4Z02_05770</name>
</gene>
<proteinExistence type="predicted"/>
<organism evidence="1 2">
    <name type="scientific">Candidatus Xianfuyuplasma coldseepsis</name>
    <dbReference type="NCBI Taxonomy" id="2782163"/>
    <lineage>
        <taxon>Bacteria</taxon>
        <taxon>Bacillati</taxon>
        <taxon>Mycoplasmatota</taxon>
        <taxon>Mollicutes</taxon>
        <taxon>Candidatus Izemoplasmatales</taxon>
        <taxon>Candidatus Izemoplasmataceae</taxon>
        <taxon>Candidatus Xianfuyuplasma</taxon>
    </lineage>
</organism>
<dbReference type="KEGG" id="xcl:G4Z02_05770"/>
<evidence type="ECO:0000313" key="1">
    <source>
        <dbReference type="EMBL" id="QMS85276.1"/>
    </source>
</evidence>
<protein>
    <submittedName>
        <fullName evidence="1">Uncharacterized protein</fullName>
    </submittedName>
</protein>
<reference evidence="1 2" key="1">
    <citation type="submission" date="2020-02" db="EMBL/GenBank/DDBJ databases">
        <authorList>
            <person name="Zheng R.K."/>
            <person name="Sun C.M."/>
        </authorList>
    </citation>
    <scope>NUCLEOTIDE SEQUENCE [LARGE SCALE GENOMIC DNA]</scope>
    <source>
        <strain evidence="2">zrk13</strain>
    </source>
</reference>
<evidence type="ECO:0000313" key="2">
    <source>
        <dbReference type="Proteomes" id="UP000514720"/>
    </source>
</evidence>
<dbReference type="EMBL" id="CP048914">
    <property type="protein sequence ID" value="QMS85276.1"/>
    <property type="molecule type" value="Genomic_DNA"/>
</dbReference>
<dbReference type="AlphaFoldDB" id="A0A7L7KSS2"/>
<dbReference type="RefSeq" id="WP_258877067.1">
    <property type="nucleotide sequence ID" value="NZ_CP048914.1"/>
</dbReference>